<sequence length="152" mass="17012">MNRFKALMLLSFLAAATSSVAETLQYATENGAIDGYDPVSYFMDGQAERGSPDITAEWNGAIWRFTSAAHRDAFTENPEKYAPQYGGFCALGMAHGGDVPTNPEAWTIWEDKLYLNMIKEVSITWRYNPDKLIERADMKWNALNATKADAED</sequence>
<evidence type="ECO:0000313" key="2">
    <source>
        <dbReference type="EMBL" id="VUX55688.1"/>
    </source>
</evidence>
<organism evidence="2">
    <name type="scientific">uncultured Woeseiaceae bacterium</name>
    <dbReference type="NCBI Taxonomy" id="1983305"/>
    <lineage>
        <taxon>Bacteria</taxon>
        <taxon>Pseudomonadati</taxon>
        <taxon>Pseudomonadota</taxon>
        <taxon>Gammaproteobacteria</taxon>
        <taxon>Woeseiales</taxon>
        <taxon>Woeseiaceae</taxon>
        <taxon>environmental samples</taxon>
    </lineage>
</organism>
<name>A0A7D9H3V7_9GAMM</name>
<feature type="chain" id="PRO_5028339360" description="YHS domain protein" evidence="1">
    <location>
        <begin position="22"/>
        <end position="152"/>
    </location>
</feature>
<accession>A0A7D9H3V7</accession>
<dbReference type="NCBIfam" id="NF041384">
    <property type="entry name" value="YHS_seleno_dom"/>
    <property type="match status" value="1"/>
</dbReference>
<reference evidence="2" key="1">
    <citation type="submission" date="2019-07" db="EMBL/GenBank/DDBJ databases">
        <authorList>
            <person name="Weber M."/>
            <person name="Kostadinov I."/>
            <person name="Kostadinov D I."/>
        </authorList>
    </citation>
    <scope>NUCLEOTIDE SEQUENCE</scope>
    <source>
        <strain evidence="2">Gfbio:sag-sample-m06:053724c1-46a9-4a36-b237-ea2bf867836b</strain>
    </source>
</reference>
<feature type="signal peptide" evidence="1">
    <location>
        <begin position="1"/>
        <end position="21"/>
    </location>
</feature>
<proteinExistence type="predicted"/>
<keyword evidence="1" id="KW-0732">Signal</keyword>
<gene>
    <name evidence="2" type="ORF">JTBM06_V1_80012</name>
</gene>
<protein>
    <recommendedName>
        <fullName evidence="3">YHS domain protein</fullName>
    </recommendedName>
</protein>
<evidence type="ECO:0008006" key="3">
    <source>
        <dbReference type="Google" id="ProtNLM"/>
    </source>
</evidence>
<dbReference type="EMBL" id="LR633967">
    <property type="protein sequence ID" value="VUX55688.1"/>
    <property type="molecule type" value="Genomic_DNA"/>
</dbReference>
<evidence type="ECO:0000256" key="1">
    <source>
        <dbReference type="SAM" id="SignalP"/>
    </source>
</evidence>
<dbReference type="AlphaFoldDB" id="A0A7D9H3V7"/>